<accession>A0ABR9SBE3</accession>
<dbReference type="RefSeq" id="WP_193779221.1">
    <property type="nucleotide sequence ID" value="NZ_JADDOJ010000009.1"/>
</dbReference>
<keyword evidence="3" id="KW-1185">Reference proteome</keyword>
<keyword evidence="1" id="KW-0472">Membrane</keyword>
<protein>
    <submittedName>
        <fullName evidence="2">Uncharacterized protein</fullName>
    </submittedName>
</protein>
<evidence type="ECO:0000313" key="2">
    <source>
        <dbReference type="EMBL" id="MBE7939670.1"/>
    </source>
</evidence>
<organism evidence="2 3">
    <name type="scientific">Ramlibacter aquaticus</name>
    <dbReference type="NCBI Taxonomy" id="2780094"/>
    <lineage>
        <taxon>Bacteria</taxon>
        <taxon>Pseudomonadati</taxon>
        <taxon>Pseudomonadota</taxon>
        <taxon>Betaproteobacteria</taxon>
        <taxon>Burkholderiales</taxon>
        <taxon>Comamonadaceae</taxon>
        <taxon>Ramlibacter</taxon>
    </lineage>
</organism>
<evidence type="ECO:0000256" key="1">
    <source>
        <dbReference type="SAM" id="Phobius"/>
    </source>
</evidence>
<dbReference type="EMBL" id="JADDOJ010000009">
    <property type="protein sequence ID" value="MBE7939670.1"/>
    <property type="molecule type" value="Genomic_DNA"/>
</dbReference>
<evidence type="ECO:0000313" key="3">
    <source>
        <dbReference type="Proteomes" id="UP000715965"/>
    </source>
</evidence>
<feature type="transmembrane region" description="Helical" evidence="1">
    <location>
        <begin position="24"/>
        <end position="47"/>
    </location>
</feature>
<keyword evidence="1" id="KW-0812">Transmembrane</keyword>
<sequence length="127" mass="13752">MNQKRISEPGRPLDTPRGNLFDRVMTVTLMVLVAILLAELVLSGLVAKRISAGHVRSVTLGGYAPKALVETETGFYPLYGAPRFERGAPVVLELRRNGDWMLCGPDESSCFPTSDTEWKQASAGSGS</sequence>
<reference evidence="2 3" key="1">
    <citation type="submission" date="2020-10" db="EMBL/GenBank/DDBJ databases">
        <title>Draft genome of Ramlibacter aquaticus LMG 30558.</title>
        <authorList>
            <person name="Props R."/>
        </authorList>
    </citation>
    <scope>NUCLEOTIDE SEQUENCE [LARGE SCALE GENOMIC DNA]</scope>
    <source>
        <strain evidence="2 3">LMG 30558</strain>
    </source>
</reference>
<comment type="caution">
    <text evidence="2">The sequence shown here is derived from an EMBL/GenBank/DDBJ whole genome shotgun (WGS) entry which is preliminary data.</text>
</comment>
<gene>
    <name evidence="2" type="ORF">IM725_03665</name>
</gene>
<dbReference type="Proteomes" id="UP000715965">
    <property type="component" value="Unassembled WGS sequence"/>
</dbReference>
<name>A0ABR9SBE3_9BURK</name>
<keyword evidence="1" id="KW-1133">Transmembrane helix</keyword>
<proteinExistence type="predicted"/>